<dbReference type="InterPro" id="IPR000843">
    <property type="entry name" value="HTH_LacI"/>
</dbReference>
<dbReference type="CDD" id="cd06288">
    <property type="entry name" value="PBP1_sucrose_transcription_regulator"/>
    <property type="match status" value="1"/>
</dbReference>
<dbReference type="Proteomes" id="UP000422989">
    <property type="component" value="Chromosome"/>
</dbReference>
<dbReference type="Gene3D" id="3.40.50.2300">
    <property type="match status" value="2"/>
</dbReference>
<evidence type="ECO:0000256" key="3">
    <source>
        <dbReference type="ARBA" id="ARBA00023125"/>
    </source>
</evidence>
<dbReference type="SUPFAM" id="SSF47413">
    <property type="entry name" value="lambda repressor-like DNA-binding domains"/>
    <property type="match status" value="1"/>
</dbReference>
<reference evidence="6 7" key="1">
    <citation type="submission" date="2018-09" db="EMBL/GenBank/DDBJ databases">
        <title>Whole genome sequencing of Microbacterium oryzae strain MB-10T.</title>
        <authorList>
            <person name="Das S.K."/>
        </authorList>
    </citation>
    <scope>NUCLEOTIDE SEQUENCE [LARGE SCALE GENOMIC DNA]</scope>
    <source>
        <strain evidence="6 7">MB-10</strain>
    </source>
</reference>
<evidence type="ECO:0000256" key="4">
    <source>
        <dbReference type="ARBA" id="ARBA00023163"/>
    </source>
</evidence>
<accession>A0A6I6DXN6</accession>
<dbReference type="RefSeq" id="WP_156242092.1">
    <property type="nucleotide sequence ID" value="NZ_BAAAZL010000004.1"/>
</dbReference>
<keyword evidence="7" id="KW-1185">Reference proteome</keyword>
<dbReference type="InterPro" id="IPR010982">
    <property type="entry name" value="Lambda_DNA-bd_dom_sf"/>
</dbReference>
<dbReference type="PANTHER" id="PTHR30146:SF148">
    <property type="entry name" value="HTH-TYPE TRANSCRIPTIONAL REPRESSOR PURR-RELATED"/>
    <property type="match status" value="1"/>
</dbReference>
<sequence>MTQKRPTLADVAKLSGMSKTAVSLILNDRPGSRLSPEAAERIRAAAAQLGYKPNPAAQSLRLGKTRSVGFISDEVTLTRYASGMIKGVLHAARDLDHTVLIAETEGDLDNVGLAMESMLDRRVDGLIVGLMGARVVDLPRPSQDIPLVIVNGRTPTGVPSILPDERAAGREVASELIEAGHRRIGIIGELPEIAANPRKSVSIGARFVGIDEAFAAAGIRPERMQLSEWSPAIGHDAALEMLAAYPDLTALLAGNDNVAFGIFQALSSLGLRVPEDVSVISFDDEELAGYLRPGLTTARLPYEEMARLGVEMILGRRELADARITMPLMRRQSVARI</sequence>
<evidence type="ECO:0000259" key="5">
    <source>
        <dbReference type="PROSITE" id="PS50932"/>
    </source>
</evidence>
<dbReference type="InterPro" id="IPR046335">
    <property type="entry name" value="LacI/GalR-like_sensor"/>
</dbReference>
<feature type="domain" description="HTH lacI-type" evidence="5">
    <location>
        <begin position="6"/>
        <end position="62"/>
    </location>
</feature>
<keyword evidence="2" id="KW-0805">Transcription regulation</keyword>
<proteinExistence type="predicted"/>
<dbReference type="Pfam" id="PF00356">
    <property type="entry name" value="LacI"/>
    <property type="match status" value="1"/>
</dbReference>
<protein>
    <submittedName>
        <fullName evidence="6">LacI family DNA-binding transcriptional regulator</fullName>
    </submittedName>
</protein>
<dbReference type="PROSITE" id="PS50932">
    <property type="entry name" value="HTH_LACI_2"/>
    <property type="match status" value="1"/>
</dbReference>
<keyword evidence="3 6" id="KW-0238">DNA-binding</keyword>
<evidence type="ECO:0000256" key="2">
    <source>
        <dbReference type="ARBA" id="ARBA00023015"/>
    </source>
</evidence>
<dbReference type="GO" id="GO:0000976">
    <property type="term" value="F:transcription cis-regulatory region binding"/>
    <property type="evidence" value="ECO:0007669"/>
    <property type="project" value="TreeGrafter"/>
</dbReference>
<dbReference type="InterPro" id="IPR028082">
    <property type="entry name" value="Peripla_BP_I"/>
</dbReference>
<evidence type="ECO:0000256" key="1">
    <source>
        <dbReference type="ARBA" id="ARBA00022491"/>
    </source>
</evidence>
<dbReference type="Gene3D" id="1.10.260.40">
    <property type="entry name" value="lambda repressor-like DNA-binding domains"/>
    <property type="match status" value="1"/>
</dbReference>
<dbReference type="CDD" id="cd01392">
    <property type="entry name" value="HTH_LacI"/>
    <property type="match status" value="1"/>
</dbReference>
<keyword evidence="1" id="KW-0678">Repressor</keyword>
<evidence type="ECO:0000313" key="7">
    <source>
        <dbReference type="Proteomes" id="UP000422989"/>
    </source>
</evidence>
<dbReference type="PANTHER" id="PTHR30146">
    <property type="entry name" value="LACI-RELATED TRANSCRIPTIONAL REPRESSOR"/>
    <property type="match status" value="1"/>
</dbReference>
<dbReference type="EMBL" id="CP032550">
    <property type="protein sequence ID" value="QGU27593.1"/>
    <property type="molecule type" value="Genomic_DNA"/>
</dbReference>
<organism evidence="6 7">
    <name type="scientific">Microbacterium oryzae</name>
    <dbReference type="NCBI Taxonomy" id="743009"/>
    <lineage>
        <taxon>Bacteria</taxon>
        <taxon>Bacillati</taxon>
        <taxon>Actinomycetota</taxon>
        <taxon>Actinomycetes</taxon>
        <taxon>Micrococcales</taxon>
        <taxon>Microbacteriaceae</taxon>
        <taxon>Microbacterium</taxon>
    </lineage>
</organism>
<gene>
    <name evidence="6" type="ORF">D7D94_07885</name>
</gene>
<dbReference type="OrthoDB" id="9798934at2"/>
<dbReference type="SMART" id="SM00354">
    <property type="entry name" value="HTH_LACI"/>
    <property type="match status" value="1"/>
</dbReference>
<dbReference type="KEGG" id="moj:D7D94_07885"/>
<dbReference type="Pfam" id="PF13377">
    <property type="entry name" value="Peripla_BP_3"/>
    <property type="match status" value="1"/>
</dbReference>
<dbReference type="SUPFAM" id="SSF53822">
    <property type="entry name" value="Periplasmic binding protein-like I"/>
    <property type="match status" value="1"/>
</dbReference>
<name>A0A6I6DXN6_9MICO</name>
<dbReference type="GO" id="GO:0003700">
    <property type="term" value="F:DNA-binding transcription factor activity"/>
    <property type="evidence" value="ECO:0007669"/>
    <property type="project" value="TreeGrafter"/>
</dbReference>
<dbReference type="AlphaFoldDB" id="A0A6I6DXN6"/>
<evidence type="ECO:0000313" key="6">
    <source>
        <dbReference type="EMBL" id="QGU27593.1"/>
    </source>
</evidence>
<keyword evidence="4" id="KW-0804">Transcription</keyword>